<evidence type="ECO:0000313" key="1">
    <source>
        <dbReference type="EMBL" id="KRG94939.1"/>
    </source>
</evidence>
<dbReference type="AlphaFoldDB" id="A0A0R0EKW8"/>
<name>A0A0R0EKW8_SOYBN</name>
<keyword evidence="3" id="KW-1185">Reference proteome</keyword>
<sequence length="78" mass="8868">MSALITPGLSAITAVIRVRVRVRVRVTYDIRNGSSQLLYDLDWRVREPGLFPAISDSSYQHVIDACMFPRKFICNALK</sequence>
<reference evidence="2" key="2">
    <citation type="submission" date="2018-02" db="UniProtKB">
        <authorList>
            <consortium name="EnsemblPlants"/>
        </authorList>
    </citation>
    <scope>IDENTIFICATION</scope>
    <source>
        <strain evidence="2">Williams 82</strain>
    </source>
</reference>
<reference evidence="1" key="3">
    <citation type="submission" date="2018-07" db="EMBL/GenBank/DDBJ databases">
        <title>WGS assembly of Glycine max.</title>
        <authorList>
            <person name="Schmutz J."/>
            <person name="Cannon S."/>
            <person name="Schlueter J."/>
            <person name="Ma J."/>
            <person name="Mitros T."/>
            <person name="Nelson W."/>
            <person name="Hyten D."/>
            <person name="Song Q."/>
            <person name="Thelen J."/>
            <person name="Cheng J."/>
            <person name="Xu D."/>
            <person name="Hellsten U."/>
            <person name="May G."/>
            <person name="Yu Y."/>
            <person name="Sakurai T."/>
            <person name="Umezawa T."/>
            <person name="Bhattacharyya M."/>
            <person name="Sandhu D."/>
            <person name="Valliyodan B."/>
            <person name="Lindquist E."/>
            <person name="Peto M."/>
            <person name="Grant D."/>
            <person name="Shu S."/>
            <person name="Goodstein D."/>
            <person name="Barry K."/>
            <person name="Futrell-Griggs M."/>
            <person name="Abernathy B."/>
            <person name="Du J."/>
            <person name="Tian Z."/>
            <person name="Zhu L."/>
            <person name="Gill N."/>
            <person name="Joshi T."/>
            <person name="Libault M."/>
            <person name="Sethuraman A."/>
            <person name="Zhang X."/>
            <person name="Shinozaki K."/>
            <person name="Nguyen H."/>
            <person name="Wing R."/>
            <person name="Cregan P."/>
            <person name="Specht J."/>
            <person name="Grimwood J."/>
            <person name="Rokhsar D."/>
            <person name="Stacey G."/>
            <person name="Shoemaker R."/>
            <person name="Jackson S."/>
        </authorList>
    </citation>
    <scope>NUCLEOTIDE SEQUENCE</scope>
    <source>
        <tissue evidence="1">Callus</tissue>
    </source>
</reference>
<organism evidence="1">
    <name type="scientific">Glycine max</name>
    <name type="common">Soybean</name>
    <name type="synonym">Glycine hispida</name>
    <dbReference type="NCBI Taxonomy" id="3847"/>
    <lineage>
        <taxon>Eukaryota</taxon>
        <taxon>Viridiplantae</taxon>
        <taxon>Streptophyta</taxon>
        <taxon>Embryophyta</taxon>
        <taxon>Tracheophyta</taxon>
        <taxon>Spermatophyta</taxon>
        <taxon>Magnoliopsida</taxon>
        <taxon>eudicotyledons</taxon>
        <taxon>Gunneridae</taxon>
        <taxon>Pentapetalae</taxon>
        <taxon>rosids</taxon>
        <taxon>fabids</taxon>
        <taxon>Fabales</taxon>
        <taxon>Fabaceae</taxon>
        <taxon>Papilionoideae</taxon>
        <taxon>50 kb inversion clade</taxon>
        <taxon>NPAAA clade</taxon>
        <taxon>indigoferoid/millettioid clade</taxon>
        <taxon>Phaseoleae</taxon>
        <taxon>Glycine</taxon>
        <taxon>Glycine subgen. Soja</taxon>
    </lineage>
</organism>
<accession>A0A0R0EKW8</accession>
<evidence type="ECO:0000313" key="2">
    <source>
        <dbReference type="EnsemblPlants" id="KRG94939"/>
    </source>
</evidence>
<dbReference type="EMBL" id="CM000852">
    <property type="protein sequence ID" value="KRG94939.1"/>
    <property type="molecule type" value="Genomic_DNA"/>
</dbReference>
<gene>
    <name evidence="1" type="ORF">GLYMA_19G119600</name>
</gene>
<evidence type="ECO:0000313" key="3">
    <source>
        <dbReference type="Proteomes" id="UP000008827"/>
    </source>
</evidence>
<protein>
    <submittedName>
        <fullName evidence="1 2">Uncharacterized protein</fullName>
    </submittedName>
</protein>
<dbReference type="EnsemblPlants" id="KRG94939">
    <property type="protein sequence ID" value="KRG94939"/>
    <property type="gene ID" value="GLYMA_19G119600"/>
</dbReference>
<dbReference type="InParanoid" id="A0A0R0EKW8"/>
<dbReference type="Gramene" id="KRG94939">
    <property type="protein sequence ID" value="KRG94939"/>
    <property type="gene ID" value="GLYMA_19G119600"/>
</dbReference>
<dbReference type="Proteomes" id="UP000008827">
    <property type="component" value="Chromosome 19"/>
</dbReference>
<proteinExistence type="predicted"/>
<reference evidence="1 2" key="1">
    <citation type="journal article" date="2010" name="Nature">
        <title>Genome sequence of the palaeopolyploid soybean.</title>
        <authorList>
            <person name="Schmutz J."/>
            <person name="Cannon S.B."/>
            <person name="Schlueter J."/>
            <person name="Ma J."/>
            <person name="Mitros T."/>
            <person name="Nelson W."/>
            <person name="Hyten D.L."/>
            <person name="Song Q."/>
            <person name="Thelen J.J."/>
            <person name="Cheng J."/>
            <person name="Xu D."/>
            <person name="Hellsten U."/>
            <person name="May G.D."/>
            <person name="Yu Y."/>
            <person name="Sakurai T."/>
            <person name="Umezawa T."/>
            <person name="Bhattacharyya M.K."/>
            <person name="Sandhu D."/>
            <person name="Valliyodan B."/>
            <person name="Lindquist E."/>
            <person name="Peto M."/>
            <person name="Grant D."/>
            <person name="Shu S."/>
            <person name="Goodstein D."/>
            <person name="Barry K."/>
            <person name="Futrell-Griggs M."/>
            <person name="Abernathy B."/>
            <person name="Du J."/>
            <person name="Tian Z."/>
            <person name="Zhu L."/>
            <person name="Gill N."/>
            <person name="Joshi T."/>
            <person name="Libault M."/>
            <person name="Sethuraman A."/>
            <person name="Zhang X.-C."/>
            <person name="Shinozaki K."/>
            <person name="Nguyen H.T."/>
            <person name="Wing R.A."/>
            <person name="Cregan P."/>
            <person name="Specht J."/>
            <person name="Grimwood J."/>
            <person name="Rokhsar D."/>
            <person name="Stacey G."/>
            <person name="Shoemaker R.C."/>
            <person name="Jackson S.A."/>
        </authorList>
    </citation>
    <scope>NUCLEOTIDE SEQUENCE [LARGE SCALE GENOMIC DNA]</scope>
    <source>
        <strain evidence="2">cv. Williams 82</strain>
        <tissue evidence="1">Callus</tissue>
    </source>
</reference>